<accession>A0A2P6MX81</accession>
<organism evidence="2 3">
    <name type="scientific">Planoprotostelium fungivorum</name>
    <dbReference type="NCBI Taxonomy" id="1890364"/>
    <lineage>
        <taxon>Eukaryota</taxon>
        <taxon>Amoebozoa</taxon>
        <taxon>Evosea</taxon>
        <taxon>Variosea</taxon>
        <taxon>Cavosteliida</taxon>
        <taxon>Cavosteliaceae</taxon>
        <taxon>Planoprotostelium</taxon>
    </lineage>
</organism>
<dbReference type="Proteomes" id="UP000241769">
    <property type="component" value="Unassembled WGS sequence"/>
</dbReference>
<sequence length="176" mass="19047">MWSCGPIVCPAPPDQKNLDMVLLSEALRNLQQNLQVYSRWVDRATKTRSPGSLMLLLHTLQQREHTISTLNPHRVTQGKEERSPSATIDADANNDEDTDANNSSSKDEAKPAESSLNEDSPPPTKKGTTTSKSALAGTKDSNHSPEPKARTASSTTTATRSTRSTSNQAKAVSSVY</sequence>
<comment type="caution">
    <text evidence="2">The sequence shown here is derived from an EMBL/GenBank/DDBJ whole genome shotgun (WGS) entry which is preliminary data.</text>
</comment>
<dbReference type="AlphaFoldDB" id="A0A2P6MX81"/>
<protein>
    <submittedName>
        <fullName evidence="2">Uncharacterized protein</fullName>
    </submittedName>
</protein>
<dbReference type="InParanoid" id="A0A2P6MX81"/>
<name>A0A2P6MX81_9EUKA</name>
<evidence type="ECO:0000313" key="2">
    <source>
        <dbReference type="EMBL" id="PRP76320.1"/>
    </source>
</evidence>
<evidence type="ECO:0000256" key="1">
    <source>
        <dbReference type="SAM" id="MobiDB-lite"/>
    </source>
</evidence>
<reference evidence="2 3" key="1">
    <citation type="journal article" date="2018" name="Genome Biol. Evol.">
        <title>Multiple Roots of Fruiting Body Formation in Amoebozoa.</title>
        <authorList>
            <person name="Hillmann F."/>
            <person name="Forbes G."/>
            <person name="Novohradska S."/>
            <person name="Ferling I."/>
            <person name="Riege K."/>
            <person name="Groth M."/>
            <person name="Westermann M."/>
            <person name="Marz M."/>
            <person name="Spaller T."/>
            <person name="Winckler T."/>
            <person name="Schaap P."/>
            <person name="Glockner G."/>
        </authorList>
    </citation>
    <scope>NUCLEOTIDE SEQUENCE [LARGE SCALE GENOMIC DNA]</scope>
    <source>
        <strain evidence="2 3">Jena</strain>
    </source>
</reference>
<feature type="compositionally biased region" description="Basic and acidic residues" evidence="1">
    <location>
        <begin position="140"/>
        <end position="149"/>
    </location>
</feature>
<evidence type="ECO:0000313" key="3">
    <source>
        <dbReference type="Proteomes" id="UP000241769"/>
    </source>
</evidence>
<dbReference type="EMBL" id="MDYQ01000335">
    <property type="protein sequence ID" value="PRP76320.1"/>
    <property type="molecule type" value="Genomic_DNA"/>
</dbReference>
<feature type="compositionally biased region" description="Polar residues" evidence="1">
    <location>
        <begin position="167"/>
        <end position="176"/>
    </location>
</feature>
<keyword evidence="3" id="KW-1185">Reference proteome</keyword>
<feature type="region of interest" description="Disordered" evidence="1">
    <location>
        <begin position="67"/>
        <end position="176"/>
    </location>
</feature>
<feature type="compositionally biased region" description="Low complexity" evidence="1">
    <location>
        <begin position="150"/>
        <end position="166"/>
    </location>
</feature>
<gene>
    <name evidence="2" type="ORF">PROFUN_14443</name>
</gene>
<proteinExistence type="predicted"/>